<dbReference type="PANTHER" id="PTHR43630">
    <property type="entry name" value="POLY-BETA-1,6-N-ACETYL-D-GLUCOSAMINE SYNTHASE"/>
    <property type="match status" value="1"/>
</dbReference>
<keyword evidence="3" id="KW-0808">Transferase</keyword>
<dbReference type="InterPro" id="IPR001173">
    <property type="entry name" value="Glyco_trans_2-like"/>
</dbReference>
<dbReference type="GO" id="GO:0016740">
    <property type="term" value="F:transferase activity"/>
    <property type="evidence" value="ECO:0007669"/>
    <property type="project" value="UniProtKB-KW"/>
</dbReference>
<dbReference type="Gene3D" id="3.90.550.10">
    <property type="entry name" value="Spore Coat Polysaccharide Biosynthesis Protein SpsA, Chain A"/>
    <property type="match status" value="1"/>
</dbReference>
<evidence type="ECO:0000259" key="2">
    <source>
        <dbReference type="Pfam" id="PF13632"/>
    </source>
</evidence>
<gene>
    <name evidence="3" type="ORF">ENP88_03315</name>
</gene>
<dbReference type="PANTHER" id="PTHR43630:SF2">
    <property type="entry name" value="GLYCOSYLTRANSFERASE"/>
    <property type="match status" value="1"/>
</dbReference>
<reference evidence="3" key="1">
    <citation type="journal article" date="2020" name="mSystems">
        <title>Genome- and Community-Level Interaction Insights into Carbon Utilization and Element Cycling Functions of Hydrothermarchaeota in Hydrothermal Sediment.</title>
        <authorList>
            <person name="Zhou Z."/>
            <person name="Liu Y."/>
            <person name="Xu W."/>
            <person name="Pan J."/>
            <person name="Luo Z.H."/>
            <person name="Li M."/>
        </authorList>
    </citation>
    <scope>NUCLEOTIDE SEQUENCE [LARGE SCALE GENOMIC DNA]</scope>
    <source>
        <strain evidence="3">SpSt-26</strain>
    </source>
</reference>
<protein>
    <submittedName>
        <fullName evidence="3">Glycosyltransferase family 2 protein</fullName>
    </submittedName>
</protein>
<accession>A0A7J2THW9</accession>
<comment type="caution">
    <text evidence="3">The sequence shown here is derived from an EMBL/GenBank/DDBJ whole genome shotgun (WGS) entry which is preliminary data.</text>
</comment>
<keyword evidence="1" id="KW-0472">Membrane</keyword>
<name>A0A7J2THW9_ARCFL</name>
<sequence>MKLSIVVPVSPFETEKALKDSLEHVKNLKKHFNCRAVYVIDRNSEKDERARIAREMGFEVIERNGRRGKRAGAINDAVEYLKTDPPQFVLILDIDSRTDVGTISNCISALLKDDRAYIASAKRLILNSFNLVSETVEAEYRLINFLLKRSSFKQFNGLIGVLRYDLLCEKLNEDAMAEDADFATRMYARGFKALMVDGVFYEQAPLSWKDFYRQRKRWYYGGLQLWKYRREMMKNREARLSWILALTITYFPILLIPFLPIAFFLLLYYKKRPKIVIGLLIYSIVLQFSAISAFLDFLRKKEVEWNAIRRI</sequence>
<organism evidence="3">
    <name type="scientific">Archaeoglobus fulgidus</name>
    <dbReference type="NCBI Taxonomy" id="2234"/>
    <lineage>
        <taxon>Archaea</taxon>
        <taxon>Methanobacteriati</taxon>
        <taxon>Methanobacteriota</taxon>
        <taxon>Archaeoglobi</taxon>
        <taxon>Archaeoglobales</taxon>
        <taxon>Archaeoglobaceae</taxon>
        <taxon>Archaeoglobus</taxon>
    </lineage>
</organism>
<keyword evidence="1" id="KW-0812">Transmembrane</keyword>
<dbReference type="EMBL" id="DSLA01000053">
    <property type="protein sequence ID" value="HEH35183.1"/>
    <property type="molecule type" value="Genomic_DNA"/>
</dbReference>
<evidence type="ECO:0000313" key="3">
    <source>
        <dbReference type="EMBL" id="HEH35183.1"/>
    </source>
</evidence>
<feature type="transmembrane region" description="Helical" evidence="1">
    <location>
        <begin position="240"/>
        <end position="269"/>
    </location>
</feature>
<feature type="transmembrane region" description="Helical" evidence="1">
    <location>
        <begin position="275"/>
        <end position="298"/>
    </location>
</feature>
<keyword evidence="1" id="KW-1133">Transmembrane helix</keyword>
<feature type="domain" description="Glycosyltransferase 2-like" evidence="2">
    <location>
        <begin position="89"/>
        <end position="268"/>
    </location>
</feature>
<evidence type="ECO:0000256" key="1">
    <source>
        <dbReference type="SAM" id="Phobius"/>
    </source>
</evidence>
<dbReference type="Pfam" id="PF13632">
    <property type="entry name" value="Glyco_trans_2_3"/>
    <property type="match status" value="1"/>
</dbReference>
<dbReference type="SUPFAM" id="SSF53448">
    <property type="entry name" value="Nucleotide-diphospho-sugar transferases"/>
    <property type="match status" value="1"/>
</dbReference>
<dbReference type="AlphaFoldDB" id="A0A7J2THW9"/>
<dbReference type="InterPro" id="IPR029044">
    <property type="entry name" value="Nucleotide-diphossugar_trans"/>
</dbReference>
<proteinExistence type="predicted"/>